<accession>A0A5M4AZG1</accession>
<dbReference type="PANTHER" id="PTHR37299">
    <property type="entry name" value="TRANSCRIPTIONAL REGULATOR-RELATED"/>
    <property type="match status" value="1"/>
</dbReference>
<feature type="domain" description="HTH LytTR-type" evidence="3">
    <location>
        <begin position="172"/>
        <end position="276"/>
    </location>
</feature>
<dbReference type="PROSITE" id="PS50930">
    <property type="entry name" value="HTH_LYTTR"/>
    <property type="match status" value="1"/>
</dbReference>
<name>A0A5M4AZG1_9BACT</name>
<dbReference type="Pfam" id="PF04397">
    <property type="entry name" value="LytTR"/>
    <property type="match status" value="1"/>
</dbReference>
<dbReference type="InterPro" id="IPR001789">
    <property type="entry name" value="Sig_transdc_resp-reg_receiver"/>
</dbReference>
<dbReference type="Pfam" id="PF00072">
    <property type="entry name" value="Response_reg"/>
    <property type="match status" value="1"/>
</dbReference>
<dbReference type="InterPro" id="IPR011006">
    <property type="entry name" value="CheY-like_superfamily"/>
</dbReference>
<sequence length="276" mass="32524">MILISPKVSKEWSFYLSIESIENLFVMKKYRVLVVDDEDLARELLIEYLKEDQRIEVIGECSNGLEGVKTVQDLRPDLVFLDIQMPKVNGFEMLELLTDPPEIIFSTAFDQFAIRAFEMNAVDYLLKPYPIERLSQAVDKAIERIEKKHTNELPVEKLVSDHDEQVVHVERIVVKSGSKIHIIPASDIRYIESQDDYVMIYWKNEHALKQKTMKYFENHLDPQQFIRIHRSYLVNISQISEIQQYEKESWILRLNGGEKLKVSKSGYRNLRERLSF</sequence>
<organism evidence="4 5">
    <name type="scientific">Prolixibacter bellariivorans</name>
    <dbReference type="NCBI Taxonomy" id="314319"/>
    <lineage>
        <taxon>Bacteria</taxon>
        <taxon>Pseudomonadati</taxon>
        <taxon>Bacteroidota</taxon>
        <taxon>Bacteroidia</taxon>
        <taxon>Marinilabiliales</taxon>
        <taxon>Prolixibacteraceae</taxon>
        <taxon>Prolixibacter</taxon>
    </lineage>
</organism>
<dbReference type="AlphaFoldDB" id="A0A5M4AZG1"/>
<keyword evidence="4" id="KW-0238">DNA-binding</keyword>
<dbReference type="PANTHER" id="PTHR37299:SF1">
    <property type="entry name" value="STAGE 0 SPORULATION PROTEIN A HOMOLOG"/>
    <property type="match status" value="1"/>
</dbReference>
<protein>
    <submittedName>
        <fullName evidence="4">DNA-binding response regulator</fullName>
    </submittedName>
</protein>
<dbReference type="SUPFAM" id="SSF52172">
    <property type="entry name" value="CheY-like"/>
    <property type="match status" value="1"/>
</dbReference>
<evidence type="ECO:0000259" key="3">
    <source>
        <dbReference type="PROSITE" id="PS50930"/>
    </source>
</evidence>
<dbReference type="PROSITE" id="PS50110">
    <property type="entry name" value="RESPONSE_REGULATORY"/>
    <property type="match status" value="1"/>
</dbReference>
<dbReference type="Gene3D" id="3.40.50.2300">
    <property type="match status" value="1"/>
</dbReference>
<proteinExistence type="predicted"/>
<dbReference type="GO" id="GO:0003677">
    <property type="term" value="F:DNA binding"/>
    <property type="evidence" value="ECO:0007669"/>
    <property type="project" value="UniProtKB-KW"/>
</dbReference>
<dbReference type="SMART" id="SM00448">
    <property type="entry name" value="REC"/>
    <property type="match status" value="1"/>
</dbReference>
<dbReference type="GO" id="GO:0000156">
    <property type="term" value="F:phosphorelay response regulator activity"/>
    <property type="evidence" value="ECO:0007669"/>
    <property type="project" value="InterPro"/>
</dbReference>
<feature type="modified residue" description="4-aspartylphosphate" evidence="1">
    <location>
        <position position="82"/>
    </location>
</feature>
<reference evidence="4 5" key="1">
    <citation type="submission" date="2019-10" db="EMBL/GenBank/DDBJ databases">
        <title>Prolixibacter strains distinguished by the presence of nitrate reductase genes were adept at nitrate-dependent anaerobic corrosion of metallic iron and carbon steel.</title>
        <authorList>
            <person name="Iino T."/>
            <person name="Shono N."/>
            <person name="Ito K."/>
            <person name="Nakamura R."/>
            <person name="Sueoka K."/>
            <person name="Harayama S."/>
            <person name="Ohkuma M."/>
        </authorList>
    </citation>
    <scope>NUCLEOTIDE SEQUENCE [LARGE SCALE GENOMIC DNA]</scope>
    <source>
        <strain evidence="4 5">JCM 13498</strain>
    </source>
</reference>
<dbReference type="Gene3D" id="2.40.50.1020">
    <property type="entry name" value="LytTr DNA-binding domain"/>
    <property type="match status" value="1"/>
</dbReference>
<dbReference type="Proteomes" id="UP000391834">
    <property type="component" value="Unassembled WGS sequence"/>
</dbReference>
<keyword evidence="1" id="KW-0597">Phosphoprotein</keyword>
<dbReference type="InterPro" id="IPR007492">
    <property type="entry name" value="LytTR_DNA-bd_dom"/>
</dbReference>
<comment type="caution">
    <text evidence="4">The sequence shown here is derived from an EMBL/GenBank/DDBJ whole genome shotgun (WGS) entry which is preliminary data.</text>
</comment>
<dbReference type="SMART" id="SM00850">
    <property type="entry name" value="LytTR"/>
    <property type="match status" value="1"/>
</dbReference>
<evidence type="ECO:0000313" key="4">
    <source>
        <dbReference type="EMBL" id="GET33031.1"/>
    </source>
</evidence>
<dbReference type="InterPro" id="IPR046947">
    <property type="entry name" value="LytR-like"/>
</dbReference>
<evidence type="ECO:0000259" key="2">
    <source>
        <dbReference type="PROSITE" id="PS50110"/>
    </source>
</evidence>
<keyword evidence="5" id="KW-1185">Reference proteome</keyword>
<gene>
    <name evidence="4" type="ORF">PbJCM13498_18940</name>
</gene>
<evidence type="ECO:0000256" key="1">
    <source>
        <dbReference type="PROSITE-ProRule" id="PRU00169"/>
    </source>
</evidence>
<feature type="domain" description="Response regulatory" evidence="2">
    <location>
        <begin position="31"/>
        <end position="142"/>
    </location>
</feature>
<dbReference type="EMBL" id="BLAX01000001">
    <property type="protein sequence ID" value="GET33031.1"/>
    <property type="molecule type" value="Genomic_DNA"/>
</dbReference>
<evidence type="ECO:0000313" key="5">
    <source>
        <dbReference type="Proteomes" id="UP000391834"/>
    </source>
</evidence>